<organism evidence="1 2">
    <name type="scientific">Rotaria sordida</name>
    <dbReference type="NCBI Taxonomy" id="392033"/>
    <lineage>
        <taxon>Eukaryota</taxon>
        <taxon>Metazoa</taxon>
        <taxon>Spiralia</taxon>
        <taxon>Gnathifera</taxon>
        <taxon>Rotifera</taxon>
        <taxon>Eurotatoria</taxon>
        <taxon>Bdelloidea</taxon>
        <taxon>Philodinida</taxon>
        <taxon>Philodinidae</taxon>
        <taxon>Rotaria</taxon>
    </lineage>
</organism>
<name>A0A820KPX0_9BILA</name>
<dbReference type="Proteomes" id="UP000663874">
    <property type="component" value="Unassembled WGS sequence"/>
</dbReference>
<gene>
    <name evidence="1" type="ORF">FNK824_LOCUS42082</name>
</gene>
<dbReference type="AlphaFoldDB" id="A0A820KPX0"/>
<comment type="caution">
    <text evidence="1">The sequence shown here is derived from an EMBL/GenBank/DDBJ whole genome shotgun (WGS) entry which is preliminary data.</text>
</comment>
<evidence type="ECO:0000313" key="2">
    <source>
        <dbReference type="Proteomes" id="UP000663874"/>
    </source>
</evidence>
<dbReference type="EMBL" id="CAJOBE010046327">
    <property type="protein sequence ID" value="CAF4343058.1"/>
    <property type="molecule type" value="Genomic_DNA"/>
</dbReference>
<proteinExistence type="predicted"/>
<sequence length="42" mass="4629">FGNGFSFNSNTRTQAILTGWQCLKPSESKFGKPYNPTGVNAY</sequence>
<reference evidence="1" key="1">
    <citation type="submission" date="2021-02" db="EMBL/GenBank/DDBJ databases">
        <authorList>
            <person name="Nowell W R."/>
        </authorList>
    </citation>
    <scope>NUCLEOTIDE SEQUENCE</scope>
</reference>
<feature type="non-terminal residue" evidence="1">
    <location>
        <position position="1"/>
    </location>
</feature>
<evidence type="ECO:0000313" key="1">
    <source>
        <dbReference type="EMBL" id="CAF4343058.1"/>
    </source>
</evidence>
<protein>
    <submittedName>
        <fullName evidence="1">Uncharacterized protein</fullName>
    </submittedName>
</protein>
<accession>A0A820KPX0</accession>